<gene>
    <name evidence="3" type="ORF">EYF80_041776</name>
</gene>
<dbReference type="AlphaFoldDB" id="A0A4Z2G5E8"/>
<keyword evidence="4" id="KW-1185">Reference proteome</keyword>
<reference evidence="3 4" key="1">
    <citation type="submission" date="2019-03" db="EMBL/GenBank/DDBJ databases">
        <title>First draft genome of Liparis tanakae, snailfish: a comprehensive survey of snailfish specific genes.</title>
        <authorList>
            <person name="Kim W."/>
            <person name="Song I."/>
            <person name="Jeong J.-H."/>
            <person name="Kim D."/>
            <person name="Kim S."/>
            <person name="Ryu S."/>
            <person name="Song J.Y."/>
            <person name="Lee S.K."/>
        </authorList>
    </citation>
    <scope>NUCLEOTIDE SEQUENCE [LARGE SCALE GENOMIC DNA]</scope>
    <source>
        <tissue evidence="3">Muscle</tissue>
    </source>
</reference>
<evidence type="ECO:0000313" key="4">
    <source>
        <dbReference type="Proteomes" id="UP000314294"/>
    </source>
</evidence>
<dbReference type="OrthoDB" id="10042731at2759"/>
<evidence type="ECO:0000313" key="3">
    <source>
        <dbReference type="EMBL" id="TNN48004.1"/>
    </source>
</evidence>
<feature type="region of interest" description="Disordered" evidence="1">
    <location>
        <begin position="1"/>
        <end position="24"/>
    </location>
</feature>
<evidence type="ECO:0000256" key="1">
    <source>
        <dbReference type="SAM" id="MobiDB-lite"/>
    </source>
</evidence>
<evidence type="ECO:0000256" key="2">
    <source>
        <dbReference type="SAM" id="Phobius"/>
    </source>
</evidence>
<protein>
    <submittedName>
        <fullName evidence="3">Uncharacterized protein</fullName>
    </submittedName>
</protein>
<comment type="caution">
    <text evidence="3">The sequence shown here is derived from an EMBL/GenBank/DDBJ whole genome shotgun (WGS) entry which is preliminary data.</text>
</comment>
<accession>A0A4Z2G5E8</accession>
<feature type="transmembrane region" description="Helical" evidence="2">
    <location>
        <begin position="47"/>
        <end position="71"/>
    </location>
</feature>
<keyword evidence="2" id="KW-0812">Transmembrane</keyword>
<dbReference type="Proteomes" id="UP000314294">
    <property type="component" value="Unassembled WGS sequence"/>
</dbReference>
<sequence length="77" mass="8646">MIQKESSGPKADRTQPPHTRMETAEGPELCFPLLLNESCRKPQSDGVFVNVLLSFISLHTASLNLLIIISISHFRQR</sequence>
<proteinExistence type="predicted"/>
<keyword evidence="2" id="KW-0472">Membrane</keyword>
<name>A0A4Z2G5E8_9TELE</name>
<organism evidence="3 4">
    <name type="scientific">Liparis tanakae</name>
    <name type="common">Tanaka's snailfish</name>
    <dbReference type="NCBI Taxonomy" id="230148"/>
    <lineage>
        <taxon>Eukaryota</taxon>
        <taxon>Metazoa</taxon>
        <taxon>Chordata</taxon>
        <taxon>Craniata</taxon>
        <taxon>Vertebrata</taxon>
        <taxon>Euteleostomi</taxon>
        <taxon>Actinopterygii</taxon>
        <taxon>Neopterygii</taxon>
        <taxon>Teleostei</taxon>
        <taxon>Neoteleostei</taxon>
        <taxon>Acanthomorphata</taxon>
        <taxon>Eupercaria</taxon>
        <taxon>Perciformes</taxon>
        <taxon>Cottioidei</taxon>
        <taxon>Cottales</taxon>
        <taxon>Liparidae</taxon>
        <taxon>Liparis</taxon>
    </lineage>
</organism>
<keyword evidence="2" id="KW-1133">Transmembrane helix</keyword>
<feature type="compositionally biased region" description="Basic and acidic residues" evidence="1">
    <location>
        <begin position="10"/>
        <end position="23"/>
    </location>
</feature>
<dbReference type="EMBL" id="SRLO01000715">
    <property type="protein sequence ID" value="TNN48004.1"/>
    <property type="molecule type" value="Genomic_DNA"/>
</dbReference>